<evidence type="ECO:0000313" key="3">
    <source>
        <dbReference type="Proteomes" id="UP001501705"/>
    </source>
</evidence>
<feature type="domain" description="Methyltransferase" evidence="1">
    <location>
        <begin position="59"/>
        <end position="157"/>
    </location>
</feature>
<organism evidence="2 3">
    <name type="scientific">Kribbella hippodromi</name>
    <dbReference type="NCBI Taxonomy" id="434347"/>
    <lineage>
        <taxon>Bacteria</taxon>
        <taxon>Bacillati</taxon>
        <taxon>Actinomycetota</taxon>
        <taxon>Actinomycetes</taxon>
        <taxon>Propionibacteriales</taxon>
        <taxon>Kribbellaceae</taxon>
        <taxon>Kribbella</taxon>
    </lineage>
</organism>
<dbReference type="PANTHER" id="PTHR42912">
    <property type="entry name" value="METHYLTRANSFERASE"/>
    <property type="match status" value="1"/>
</dbReference>
<evidence type="ECO:0000259" key="1">
    <source>
        <dbReference type="Pfam" id="PF13649"/>
    </source>
</evidence>
<proteinExistence type="predicted"/>
<dbReference type="PANTHER" id="PTHR42912:SF93">
    <property type="entry name" value="N6-ADENOSINE-METHYLTRANSFERASE TMT1A"/>
    <property type="match status" value="1"/>
</dbReference>
<dbReference type="Proteomes" id="UP001501705">
    <property type="component" value="Unassembled WGS sequence"/>
</dbReference>
<dbReference type="EMBL" id="BAAAPH010000042">
    <property type="protein sequence ID" value="GAA1607661.1"/>
    <property type="molecule type" value="Genomic_DNA"/>
</dbReference>
<keyword evidence="3" id="KW-1185">Reference proteome</keyword>
<dbReference type="InterPro" id="IPR050508">
    <property type="entry name" value="Methyltransf_Superfamily"/>
</dbReference>
<comment type="caution">
    <text evidence="2">The sequence shown here is derived from an EMBL/GenBank/DDBJ whole genome shotgun (WGS) entry which is preliminary data.</text>
</comment>
<keyword evidence="2" id="KW-0489">Methyltransferase</keyword>
<gene>
    <name evidence="2" type="ORF">GCM10009804_74500</name>
</gene>
<name>A0ABP4QFM8_9ACTN</name>
<reference evidence="3" key="1">
    <citation type="journal article" date="2019" name="Int. J. Syst. Evol. Microbiol.">
        <title>The Global Catalogue of Microorganisms (GCM) 10K type strain sequencing project: providing services to taxonomists for standard genome sequencing and annotation.</title>
        <authorList>
            <consortium name="The Broad Institute Genomics Platform"/>
            <consortium name="The Broad Institute Genome Sequencing Center for Infectious Disease"/>
            <person name="Wu L."/>
            <person name="Ma J."/>
        </authorList>
    </citation>
    <scope>NUCLEOTIDE SEQUENCE [LARGE SCALE GENOMIC DNA]</scope>
    <source>
        <strain evidence="3">JCM 15572</strain>
    </source>
</reference>
<dbReference type="GO" id="GO:0008168">
    <property type="term" value="F:methyltransferase activity"/>
    <property type="evidence" value="ECO:0007669"/>
    <property type="project" value="UniProtKB-KW"/>
</dbReference>
<dbReference type="InterPro" id="IPR029063">
    <property type="entry name" value="SAM-dependent_MTases_sf"/>
</dbReference>
<dbReference type="SUPFAM" id="SSF53335">
    <property type="entry name" value="S-adenosyl-L-methionine-dependent methyltransferases"/>
    <property type="match status" value="1"/>
</dbReference>
<dbReference type="InterPro" id="IPR041698">
    <property type="entry name" value="Methyltransf_25"/>
</dbReference>
<dbReference type="Gene3D" id="3.40.50.150">
    <property type="entry name" value="Vaccinia Virus protein VP39"/>
    <property type="match status" value="1"/>
</dbReference>
<sequence length="248" mass="26872">MHTGHTGYSSTGGHVELARAQQERWDAAYARKALLHGAEPSAAARWAVEAFGAAGIDDVLELGAGHGRDALFLARQGFSVHATDFSETALDQLRLAAQREGLDDRVTAALHDVRDPLPPADATVNAVFANLLLNMAFAPSELRALVAEIHRVLCPGGRFVYAVWSTDDPCAENWQQLGDGLSVHDGFVGRFFDQALVTELGANWRLDEIAPYLEGRRQLWRVTMTKADGTGTTADTSMETAAENRTES</sequence>
<dbReference type="GO" id="GO:0032259">
    <property type="term" value="P:methylation"/>
    <property type="evidence" value="ECO:0007669"/>
    <property type="project" value="UniProtKB-KW"/>
</dbReference>
<dbReference type="Pfam" id="PF13649">
    <property type="entry name" value="Methyltransf_25"/>
    <property type="match status" value="1"/>
</dbReference>
<protein>
    <submittedName>
        <fullName evidence="2">Class I SAM-dependent methyltransferase</fullName>
    </submittedName>
</protein>
<accession>A0ABP4QFM8</accession>
<evidence type="ECO:0000313" key="2">
    <source>
        <dbReference type="EMBL" id="GAA1607661.1"/>
    </source>
</evidence>
<keyword evidence="2" id="KW-0808">Transferase</keyword>
<dbReference type="RefSeq" id="WP_344241542.1">
    <property type="nucleotide sequence ID" value="NZ_BAAAPH010000042.1"/>
</dbReference>
<dbReference type="CDD" id="cd02440">
    <property type="entry name" value="AdoMet_MTases"/>
    <property type="match status" value="1"/>
</dbReference>